<evidence type="ECO:0000313" key="2">
    <source>
        <dbReference type="EMBL" id="MBX63852.1"/>
    </source>
</evidence>
<proteinExistence type="predicted"/>
<evidence type="ECO:0000256" key="1">
    <source>
        <dbReference type="SAM" id="Coils"/>
    </source>
</evidence>
<keyword evidence="1" id="KW-0175">Coiled coil</keyword>
<reference evidence="2" key="1">
    <citation type="submission" date="2018-02" db="EMBL/GenBank/DDBJ databases">
        <title>Rhizophora mucronata_Transcriptome.</title>
        <authorList>
            <person name="Meera S.P."/>
            <person name="Sreeshan A."/>
            <person name="Augustine A."/>
        </authorList>
    </citation>
    <scope>NUCLEOTIDE SEQUENCE</scope>
    <source>
        <tissue evidence="2">Leaf</tissue>
    </source>
</reference>
<organism evidence="2">
    <name type="scientific">Rhizophora mucronata</name>
    <name type="common">Asiatic mangrove</name>
    <dbReference type="NCBI Taxonomy" id="61149"/>
    <lineage>
        <taxon>Eukaryota</taxon>
        <taxon>Viridiplantae</taxon>
        <taxon>Streptophyta</taxon>
        <taxon>Embryophyta</taxon>
        <taxon>Tracheophyta</taxon>
        <taxon>Spermatophyta</taxon>
        <taxon>Magnoliopsida</taxon>
        <taxon>eudicotyledons</taxon>
        <taxon>Gunneridae</taxon>
        <taxon>Pentapetalae</taxon>
        <taxon>rosids</taxon>
        <taxon>fabids</taxon>
        <taxon>Malpighiales</taxon>
        <taxon>Rhizophoraceae</taxon>
        <taxon>Rhizophora</taxon>
    </lineage>
</organism>
<dbReference type="EMBL" id="GGEC01083368">
    <property type="protein sequence ID" value="MBX63852.1"/>
    <property type="molecule type" value="Transcribed_RNA"/>
</dbReference>
<feature type="coiled-coil region" evidence="1">
    <location>
        <begin position="6"/>
        <end position="33"/>
    </location>
</feature>
<protein>
    <submittedName>
        <fullName evidence="2">Uncharacterized protein</fullName>
    </submittedName>
</protein>
<sequence length="51" mass="6088">MEGMELNNNNVKIKATEQLIKEKREKKRERENQLSTYSIKLQSPVMESFFV</sequence>
<name>A0A2P2QA20_RHIMU</name>
<accession>A0A2P2QA20</accession>
<dbReference type="AlphaFoldDB" id="A0A2P2QA20"/>